<evidence type="ECO:0000313" key="2">
    <source>
        <dbReference type="Ensembl" id="ENSNGAP00000006734.1"/>
    </source>
</evidence>
<keyword evidence="3" id="KW-1185">Reference proteome</keyword>
<feature type="region of interest" description="Disordered" evidence="1">
    <location>
        <begin position="190"/>
        <end position="261"/>
    </location>
</feature>
<name>A0A8C6QPH5_NANGA</name>
<dbReference type="Proteomes" id="UP000694381">
    <property type="component" value="Unassembled WGS sequence"/>
</dbReference>
<evidence type="ECO:0000313" key="3">
    <source>
        <dbReference type="Proteomes" id="UP000694381"/>
    </source>
</evidence>
<dbReference type="Pfam" id="PF15256">
    <property type="entry name" value="SPATIAL"/>
    <property type="match status" value="1"/>
</dbReference>
<sequence>MNNIQICTVNDDEIPLRSLYDSSQFSHVDRNETPCAKFSDPPSTTVLGSPNQGLSLIRNKVNAPLRPQSEPCRKINEYFKTSQDNSLVIKKEEIKAEKPQSPPKMCSAAGSWLSEAMSTKTDVKDSTMCIPNYLDQEIKIPGKLCDILQTDSLAEVLEWLLHASTAEKEWVSALVHSELADINLLTHHRRNTSAEPGTETRRPPTAILPTATRSQPYSPVKSKVMPGGREGHQPPRMSSQGSEGNKAVSQEAEHKTPFFIRKSKTKLPVTEYFSKPKPFFRPNTQDSGSAKPVSARSTQGYSP</sequence>
<dbReference type="OMA" id="TKPMSAR"/>
<accession>A0A8C6QPH5</accession>
<reference evidence="2" key="2">
    <citation type="submission" date="2025-09" db="UniProtKB">
        <authorList>
            <consortium name="Ensembl"/>
        </authorList>
    </citation>
    <scope>IDENTIFICATION</scope>
</reference>
<dbReference type="GeneTree" id="ENSGT00510000048844"/>
<proteinExistence type="predicted"/>
<feature type="region of interest" description="Disordered" evidence="1">
    <location>
        <begin position="273"/>
        <end position="303"/>
    </location>
</feature>
<evidence type="ECO:0000256" key="1">
    <source>
        <dbReference type="SAM" id="MobiDB-lite"/>
    </source>
</evidence>
<dbReference type="PANTHER" id="PTHR33772">
    <property type="entry name" value="THYMUS, BRAIN AND TESTES-ASSOCIATED"/>
    <property type="match status" value="1"/>
</dbReference>
<dbReference type="InterPro" id="IPR037394">
    <property type="entry name" value="TBATA-like"/>
</dbReference>
<protein>
    <submittedName>
        <fullName evidence="2">RIKEN cDNA 4930579F01 gene</fullName>
    </submittedName>
</protein>
<reference evidence="2" key="1">
    <citation type="submission" date="2025-08" db="UniProtKB">
        <authorList>
            <consortium name="Ensembl"/>
        </authorList>
    </citation>
    <scope>IDENTIFICATION</scope>
</reference>
<dbReference type="AlphaFoldDB" id="A0A8C6QPH5"/>
<organism evidence="2 3">
    <name type="scientific">Nannospalax galili</name>
    <name type="common">Northern Israeli blind subterranean mole rat</name>
    <name type="synonym">Spalax galili</name>
    <dbReference type="NCBI Taxonomy" id="1026970"/>
    <lineage>
        <taxon>Eukaryota</taxon>
        <taxon>Metazoa</taxon>
        <taxon>Chordata</taxon>
        <taxon>Craniata</taxon>
        <taxon>Vertebrata</taxon>
        <taxon>Euteleostomi</taxon>
        <taxon>Mammalia</taxon>
        <taxon>Eutheria</taxon>
        <taxon>Euarchontoglires</taxon>
        <taxon>Glires</taxon>
        <taxon>Rodentia</taxon>
        <taxon>Myomorpha</taxon>
        <taxon>Muroidea</taxon>
        <taxon>Spalacidae</taxon>
        <taxon>Spalacinae</taxon>
        <taxon>Nannospalax</taxon>
    </lineage>
</organism>
<dbReference type="PANTHER" id="PTHR33772:SF2">
    <property type="entry name" value="RIKEN CDNA 4930579F01 GENE"/>
    <property type="match status" value="1"/>
</dbReference>
<dbReference type="Ensembl" id="ENSNGAT00000012061.1">
    <property type="protein sequence ID" value="ENSNGAP00000006734.1"/>
    <property type="gene ID" value="ENSNGAG00000010035.1"/>
</dbReference>